<evidence type="ECO:0000313" key="2">
    <source>
        <dbReference type="EMBL" id="GBG79508.1"/>
    </source>
</evidence>
<accession>A0A388LB22</accession>
<feature type="region of interest" description="Disordered" evidence="1">
    <location>
        <begin position="1"/>
        <end position="47"/>
    </location>
</feature>
<protein>
    <submittedName>
        <fullName evidence="2">Uncharacterized protein</fullName>
    </submittedName>
</protein>
<evidence type="ECO:0000313" key="3">
    <source>
        <dbReference type="Proteomes" id="UP000265515"/>
    </source>
</evidence>
<dbReference type="AlphaFoldDB" id="A0A388LB22"/>
<reference evidence="2 3" key="1">
    <citation type="journal article" date="2018" name="Cell">
        <title>The Chara Genome: Secondary Complexity and Implications for Plant Terrestrialization.</title>
        <authorList>
            <person name="Nishiyama T."/>
            <person name="Sakayama H."/>
            <person name="Vries J.D."/>
            <person name="Buschmann H."/>
            <person name="Saint-Marcoux D."/>
            <person name="Ullrich K.K."/>
            <person name="Haas F.B."/>
            <person name="Vanderstraeten L."/>
            <person name="Becker D."/>
            <person name="Lang D."/>
            <person name="Vosolsobe S."/>
            <person name="Rombauts S."/>
            <person name="Wilhelmsson P.K.I."/>
            <person name="Janitza P."/>
            <person name="Kern R."/>
            <person name="Heyl A."/>
            <person name="Rumpler F."/>
            <person name="Villalobos L.I.A.C."/>
            <person name="Clay J.M."/>
            <person name="Skokan R."/>
            <person name="Toyoda A."/>
            <person name="Suzuki Y."/>
            <person name="Kagoshima H."/>
            <person name="Schijlen E."/>
            <person name="Tajeshwar N."/>
            <person name="Catarino B."/>
            <person name="Hetherington A.J."/>
            <person name="Saltykova A."/>
            <person name="Bonnot C."/>
            <person name="Breuninger H."/>
            <person name="Symeonidi A."/>
            <person name="Radhakrishnan G.V."/>
            <person name="Van Nieuwerburgh F."/>
            <person name="Deforce D."/>
            <person name="Chang C."/>
            <person name="Karol K.G."/>
            <person name="Hedrich R."/>
            <person name="Ulvskov P."/>
            <person name="Glockner G."/>
            <person name="Delwiche C.F."/>
            <person name="Petrasek J."/>
            <person name="Van de Peer Y."/>
            <person name="Friml J."/>
            <person name="Beilby M."/>
            <person name="Dolan L."/>
            <person name="Kohara Y."/>
            <person name="Sugano S."/>
            <person name="Fujiyama A."/>
            <person name="Delaux P.-M."/>
            <person name="Quint M."/>
            <person name="TheiBen G."/>
            <person name="Hagemann M."/>
            <person name="Harholt J."/>
            <person name="Dunand C."/>
            <person name="Zachgo S."/>
            <person name="Langdale J."/>
            <person name="Maumus F."/>
            <person name="Straeten D.V.D."/>
            <person name="Gould S.B."/>
            <person name="Rensing S.A."/>
        </authorList>
    </citation>
    <scope>NUCLEOTIDE SEQUENCE [LARGE SCALE GENOMIC DNA]</scope>
    <source>
        <strain evidence="2 3">S276</strain>
    </source>
</reference>
<name>A0A388LB22_CHABU</name>
<keyword evidence="3" id="KW-1185">Reference proteome</keyword>
<dbReference type="Proteomes" id="UP000265515">
    <property type="component" value="Unassembled WGS sequence"/>
</dbReference>
<evidence type="ECO:0000256" key="1">
    <source>
        <dbReference type="SAM" id="MobiDB-lite"/>
    </source>
</evidence>
<feature type="compositionally biased region" description="Basic and acidic residues" evidence="1">
    <location>
        <begin position="10"/>
        <end position="43"/>
    </location>
</feature>
<dbReference type="Gramene" id="GBG79508">
    <property type="protein sequence ID" value="GBG79508"/>
    <property type="gene ID" value="CBR_g29655"/>
</dbReference>
<gene>
    <name evidence="2" type="ORF">CBR_g29655</name>
</gene>
<comment type="caution">
    <text evidence="2">The sequence shown here is derived from an EMBL/GenBank/DDBJ whole genome shotgun (WGS) entry which is preliminary data.</text>
</comment>
<proteinExistence type="predicted"/>
<organism evidence="2 3">
    <name type="scientific">Chara braunii</name>
    <name type="common">Braun's stonewort</name>
    <dbReference type="NCBI Taxonomy" id="69332"/>
    <lineage>
        <taxon>Eukaryota</taxon>
        <taxon>Viridiplantae</taxon>
        <taxon>Streptophyta</taxon>
        <taxon>Charophyceae</taxon>
        <taxon>Charales</taxon>
        <taxon>Characeae</taxon>
        <taxon>Chara</taxon>
    </lineage>
</organism>
<dbReference type="EMBL" id="BFEA01000321">
    <property type="protein sequence ID" value="GBG79508.1"/>
    <property type="molecule type" value="Genomic_DNA"/>
</dbReference>
<sequence length="229" mass="26347">MQERGISNNKAKEKAAKEEAEKKKREQEDEERRERERRDRESFHGTITKELSTKLNVVVGAIEKKGDESEVARLKAEIERLKCAQSVAGPSSYVTKPLTEGELFEKFRREQAELKMESDQRFTILEEEIAKVNQMRDEVVADAEAWKNEALRPGNKRGNLVIGTPVTAQTRPRMASTPATATAKRGVDDNLKGVVERHIHEVDLLKEMRVREVNERREVQQELERVKDK</sequence>